<proteinExistence type="predicted"/>
<comment type="caution">
    <text evidence="1">The sequence shown here is derived from an EMBL/GenBank/DDBJ whole genome shotgun (WGS) entry which is preliminary data.</text>
</comment>
<organism evidence="1">
    <name type="scientific">marine sediment metagenome</name>
    <dbReference type="NCBI Taxonomy" id="412755"/>
    <lineage>
        <taxon>unclassified sequences</taxon>
        <taxon>metagenomes</taxon>
        <taxon>ecological metagenomes</taxon>
    </lineage>
</organism>
<gene>
    <name evidence="1" type="ORF">LCGC14_2640290</name>
</gene>
<sequence>AAHGALLANRIEGGVLVHARFIMEALTTSAITTDIDYIAVWQDRIA</sequence>
<dbReference type="EMBL" id="LAZR01045518">
    <property type="protein sequence ID" value="KKK98688.1"/>
    <property type="molecule type" value="Genomic_DNA"/>
</dbReference>
<feature type="non-terminal residue" evidence="1">
    <location>
        <position position="1"/>
    </location>
</feature>
<evidence type="ECO:0000313" key="1">
    <source>
        <dbReference type="EMBL" id="KKK98688.1"/>
    </source>
</evidence>
<dbReference type="AlphaFoldDB" id="A0A0F8ZXU2"/>
<reference evidence="1" key="1">
    <citation type="journal article" date="2015" name="Nature">
        <title>Complex archaea that bridge the gap between prokaryotes and eukaryotes.</title>
        <authorList>
            <person name="Spang A."/>
            <person name="Saw J.H."/>
            <person name="Jorgensen S.L."/>
            <person name="Zaremba-Niedzwiedzka K."/>
            <person name="Martijn J."/>
            <person name="Lind A.E."/>
            <person name="van Eijk R."/>
            <person name="Schleper C."/>
            <person name="Guy L."/>
            <person name="Ettema T.J."/>
        </authorList>
    </citation>
    <scope>NUCLEOTIDE SEQUENCE</scope>
</reference>
<protein>
    <submittedName>
        <fullName evidence="1">Uncharacterized protein</fullName>
    </submittedName>
</protein>
<name>A0A0F8ZXU2_9ZZZZ</name>
<accession>A0A0F8ZXU2</accession>